<keyword evidence="3" id="KW-1185">Reference proteome</keyword>
<dbReference type="InterPro" id="IPR019734">
    <property type="entry name" value="TPR_rpt"/>
</dbReference>
<dbReference type="InterPro" id="IPR058852">
    <property type="entry name" value="HTH_77"/>
</dbReference>
<dbReference type="PANTHER" id="PTHR47691:SF3">
    <property type="entry name" value="HTH-TYPE TRANSCRIPTIONAL REGULATOR RV0890C-RELATED"/>
    <property type="match status" value="1"/>
</dbReference>
<evidence type="ECO:0000313" key="2">
    <source>
        <dbReference type="EMBL" id="QBD77489.1"/>
    </source>
</evidence>
<dbReference type="InterPro" id="IPR002182">
    <property type="entry name" value="NB-ARC"/>
</dbReference>
<dbReference type="InterPro" id="IPR027417">
    <property type="entry name" value="P-loop_NTPase"/>
</dbReference>
<dbReference type="Pfam" id="PF25872">
    <property type="entry name" value="HTH_77"/>
    <property type="match status" value="1"/>
</dbReference>
<dbReference type="Pfam" id="PF13424">
    <property type="entry name" value="TPR_12"/>
    <property type="match status" value="1"/>
</dbReference>
<dbReference type="Gene3D" id="1.10.10.10">
    <property type="entry name" value="Winged helix-like DNA-binding domain superfamily/Winged helix DNA-binding domain"/>
    <property type="match status" value="1"/>
</dbReference>
<dbReference type="GO" id="GO:0043531">
    <property type="term" value="F:ADP binding"/>
    <property type="evidence" value="ECO:0007669"/>
    <property type="project" value="InterPro"/>
</dbReference>
<dbReference type="InterPro" id="IPR036388">
    <property type="entry name" value="WH-like_DNA-bd_sf"/>
</dbReference>
<dbReference type="GO" id="GO:0009190">
    <property type="term" value="P:cyclic nucleotide biosynthetic process"/>
    <property type="evidence" value="ECO:0007669"/>
    <property type="project" value="InterPro"/>
</dbReference>
<dbReference type="SUPFAM" id="SSF48452">
    <property type="entry name" value="TPR-like"/>
    <property type="match status" value="2"/>
</dbReference>
<dbReference type="GO" id="GO:0035556">
    <property type="term" value="P:intracellular signal transduction"/>
    <property type="evidence" value="ECO:0007669"/>
    <property type="project" value="InterPro"/>
</dbReference>
<evidence type="ECO:0000259" key="1">
    <source>
        <dbReference type="PROSITE" id="PS50125"/>
    </source>
</evidence>
<dbReference type="InterPro" id="IPR011990">
    <property type="entry name" value="TPR-like_helical_dom_sf"/>
</dbReference>
<dbReference type="PANTHER" id="PTHR47691">
    <property type="entry name" value="REGULATOR-RELATED"/>
    <property type="match status" value="1"/>
</dbReference>
<dbReference type="KEGG" id="kbs:EPA93_16420"/>
<gene>
    <name evidence="2" type="ORF">EPA93_16420</name>
</gene>
<dbReference type="SUPFAM" id="SSF55073">
    <property type="entry name" value="Nucleotide cyclase"/>
    <property type="match status" value="1"/>
</dbReference>
<dbReference type="OrthoDB" id="33864at2"/>
<dbReference type="GO" id="GO:0004016">
    <property type="term" value="F:adenylate cyclase activity"/>
    <property type="evidence" value="ECO:0007669"/>
    <property type="project" value="UniProtKB-ARBA"/>
</dbReference>
<dbReference type="PRINTS" id="PR00364">
    <property type="entry name" value="DISEASERSIST"/>
</dbReference>
<dbReference type="Gene3D" id="3.30.70.1230">
    <property type="entry name" value="Nucleotide cyclase"/>
    <property type="match status" value="1"/>
</dbReference>
<dbReference type="SMART" id="SM00044">
    <property type="entry name" value="CYCc"/>
    <property type="match status" value="1"/>
</dbReference>
<organism evidence="2 3">
    <name type="scientific">Ktedonosporobacter rubrisoli</name>
    <dbReference type="NCBI Taxonomy" id="2509675"/>
    <lineage>
        <taxon>Bacteria</taxon>
        <taxon>Bacillati</taxon>
        <taxon>Chloroflexota</taxon>
        <taxon>Ktedonobacteria</taxon>
        <taxon>Ktedonobacterales</taxon>
        <taxon>Ktedonosporobacteraceae</taxon>
        <taxon>Ktedonosporobacter</taxon>
    </lineage>
</organism>
<dbReference type="EMBL" id="CP035758">
    <property type="protein sequence ID" value="QBD77489.1"/>
    <property type="molecule type" value="Genomic_DNA"/>
</dbReference>
<reference evidence="2 3" key="1">
    <citation type="submission" date="2019-01" db="EMBL/GenBank/DDBJ databases">
        <title>Ktedonosporobacter rubrisoli SCAWS-G2.</title>
        <authorList>
            <person name="Huang Y."/>
            <person name="Yan B."/>
        </authorList>
    </citation>
    <scope>NUCLEOTIDE SEQUENCE [LARGE SCALE GENOMIC DNA]</scope>
    <source>
        <strain evidence="2 3">SCAWS-G2</strain>
    </source>
</reference>
<dbReference type="InterPro" id="IPR029787">
    <property type="entry name" value="Nucleotide_cyclase"/>
</dbReference>
<name>A0A4P6JQ18_KTERU</name>
<dbReference type="SUPFAM" id="SSF52540">
    <property type="entry name" value="P-loop containing nucleoside triphosphate hydrolases"/>
    <property type="match status" value="1"/>
</dbReference>
<dbReference type="RefSeq" id="WP_129888545.1">
    <property type="nucleotide sequence ID" value="NZ_CP035758.1"/>
</dbReference>
<dbReference type="Pfam" id="PF00211">
    <property type="entry name" value="Guanylate_cyc"/>
    <property type="match status" value="1"/>
</dbReference>
<proteinExistence type="predicted"/>
<dbReference type="Gene3D" id="3.40.50.300">
    <property type="entry name" value="P-loop containing nucleotide triphosphate hydrolases"/>
    <property type="match status" value="1"/>
</dbReference>
<sequence length="923" mass="103280">MRNLPTGTITFLFTDIEGSTVLWEQFPETMHSVVARHDELLYSIMQDNGGIVFKTVGDAFYVVFRTAGEALTAAVKAQRALAIEPWPEQITSLRTRMALHTGEAESRGNDYFGQSLNRVARILSAGHGGQVLLSQTTVSLLHKLTLPGVSLQDLGEHRLKDIQHHEHIFQLVFNDLPSTFPPLKTLDRHPNNLPTQLTPFVGREKDLNAVSSLLKQDYVRLVTLTGPGGVGKTRLSLQVAANLTDSFTDGVYFVELETVREANAIAPVIAKTLRIPDSGDQQAIDLLQPSLKGRILLVLDNFEQIIEAAPLLLELLIGCHQLKILVTSRAALLVSGEYEYYIAPLLVPVLKPPFKLAELAQNEAVSLFIQRARTVKPDFQLTLSNGASIAAICAELDGLPLAIELAAARINLLPPQALLKRIGQRFKLLIGGERNRSARQQTLRGAITWSYELLDTHEKTLFEQLSIFTEGCLLEAIEAICPVAEDSDHDLLDTLYSLINKSLLLQQEQENGEPRFVLLHSIRGYALEQLQKKGEMESLQQRYATYYLDLAEQAASSYTGPEQRQWQARLEQEQANLQAALHWFIERNQIEPGLRMAGALWPFWLTHGHLQEHYASLEKLLAANATYKVAISVRAKALEGASRLTLRLNKRERAAAFAEEMLQLGQTLDDKEMIGNAYVMQADIAMRLGNHQQAVELLEQSLQIRRSLNDSRGMAGLLNNLGNLALGQGQLERAAAFHEKSLALLREIGDERAIARILNHLGKVELLREHYEQATILYEESIRRFRKQGDAQGTATTLFSLGMVAFCQNNFARAIDLYQNSLTQFRDLDDQAGIAICLREIAQIACIWQQFERATRLLAQAQLLNKNIRESSSPLKQPEKDDLIETLHHSLDNTLFKVLWETGNVMTLEEAITEALMVKLPEN</sequence>
<protein>
    <submittedName>
        <fullName evidence="2">Adenylate/guanylate cyclase domain-containing protein</fullName>
    </submittedName>
</protein>
<dbReference type="Pfam" id="PF00931">
    <property type="entry name" value="NB-ARC"/>
    <property type="match status" value="1"/>
</dbReference>
<dbReference type="AlphaFoldDB" id="A0A4P6JQ18"/>
<dbReference type="CDD" id="cd07302">
    <property type="entry name" value="CHD"/>
    <property type="match status" value="1"/>
</dbReference>
<dbReference type="InterPro" id="IPR001054">
    <property type="entry name" value="A/G_cyclase"/>
</dbReference>
<dbReference type="PROSITE" id="PS50125">
    <property type="entry name" value="GUANYLATE_CYCLASE_2"/>
    <property type="match status" value="1"/>
</dbReference>
<feature type="domain" description="Guanylate cyclase" evidence="1">
    <location>
        <begin position="10"/>
        <end position="123"/>
    </location>
</feature>
<dbReference type="Proteomes" id="UP000290365">
    <property type="component" value="Chromosome"/>
</dbReference>
<dbReference type="SMART" id="SM00028">
    <property type="entry name" value="TPR"/>
    <property type="match status" value="5"/>
</dbReference>
<dbReference type="Gene3D" id="1.25.40.10">
    <property type="entry name" value="Tetratricopeptide repeat domain"/>
    <property type="match status" value="1"/>
</dbReference>
<accession>A0A4P6JQ18</accession>
<evidence type="ECO:0000313" key="3">
    <source>
        <dbReference type="Proteomes" id="UP000290365"/>
    </source>
</evidence>